<evidence type="ECO:0000256" key="7">
    <source>
        <dbReference type="ARBA" id="ARBA00047473"/>
    </source>
</evidence>
<evidence type="ECO:0000256" key="10">
    <source>
        <dbReference type="PIRSR" id="PIRSR500134-2"/>
    </source>
</evidence>
<dbReference type="GO" id="GO:0051287">
    <property type="term" value="F:NAD binding"/>
    <property type="evidence" value="ECO:0007669"/>
    <property type="project" value="InterPro"/>
</dbReference>
<feature type="binding site" evidence="11">
    <location>
        <position position="331"/>
    </location>
    <ligand>
        <name>NAD(+)</name>
        <dbReference type="ChEBI" id="CHEBI:57540"/>
    </ligand>
</feature>
<dbReference type="SUPFAM" id="SSF48179">
    <property type="entry name" value="6-phosphogluconate dehydrogenase C-terminal domain-like"/>
    <property type="match status" value="1"/>
</dbReference>
<keyword evidence="5 8" id="KW-0560">Oxidoreductase</keyword>
<dbReference type="PANTHER" id="PTHR43750">
    <property type="entry name" value="UDP-GLUCOSE 6-DEHYDROGENASE TUAD"/>
    <property type="match status" value="1"/>
</dbReference>
<evidence type="ECO:0000256" key="11">
    <source>
        <dbReference type="PIRSR" id="PIRSR500134-3"/>
    </source>
</evidence>
<dbReference type="InterPro" id="IPR014026">
    <property type="entry name" value="UDP-Glc/GDP-Man_DH_dimer"/>
</dbReference>
<keyword evidence="6 8" id="KW-0520">NAD</keyword>
<dbReference type="GO" id="GO:0003979">
    <property type="term" value="F:UDP-glucose 6-dehydrogenase activity"/>
    <property type="evidence" value="ECO:0007669"/>
    <property type="project" value="UniProtKB-EC"/>
</dbReference>
<feature type="active site" description="Nucleophile" evidence="9">
    <location>
        <position position="263"/>
    </location>
</feature>
<dbReference type="Pfam" id="PF03721">
    <property type="entry name" value="UDPG_MGDP_dh_N"/>
    <property type="match status" value="1"/>
</dbReference>
<evidence type="ECO:0000313" key="14">
    <source>
        <dbReference type="Proteomes" id="UP000245168"/>
    </source>
</evidence>
<evidence type="ECO:0000256" key="6">
    <source>
        <dbReference type="ARBA" id="ARBA00023027"/>
    </source>
</evidence>
<dbReference type="InterPro" id="IPR008927">
    <property type="entry name" value="6-PGluconate_DH-like_C_sf"/>
</dbReference>
<evidence type="ECO:0000256" key="2">
    <source>
        <dbReference type="ARBA" id="ARBA00006601"/>
    </source>
</evidence>
<sequence>MHVAMIGTGYVGLVSGACFADFGHTVTCVDKNAEKIAALEKGVIPIYEPGLDLLVERNVREGRLDFSTDLTDAVREADVVFIAVGTPSRRGDGYADLSYVYAAAREIAAAMEGFTVVVNKSTVPVGTGDEVERIINETRSNADFSVVSNPEFLREGAAIDDFKRPDRVVVGAEDERSREVMRELYRPLFLNETPILFTSRRTSELIKYASNAFLAMKITFINEIADLCESVGANVQEVARGIGLDNRIGSKFLHAGPGYGGSCFPKDTLALVRTAQDAGSPLSLVETVVESNARRKQTMAGKVIEACGGSVDGKTIAVLGLAFKPNTDDMREAPSLDIIPALQKAGARIQAFDPAATAEAEALLDDVEFMTGPYLCAEGADALVIVTEWNEFRALDLERIRTALREPVLVDLRNIYDPEEVSSADFQYVSIGRCSQPQKYKSSTTKT</sequence>
<dbReference type="InterPro" id="IPR001732">
    <property type="entry name" value="UDP-Glc/GDP-Man_DH_N"/>
</dbReference>
<dbReference type="Pfam" id="PF03720">
    <property type="entry name" value="UDPG_MGDP_dh_C"/>
    <property type="match status" value="1"/>
</dbReference>
<keyword evidence="14" id="KW-1185">Reference proteome</keyword>
<name>A0A2U2BXE8_9PROT</name>
<feature type="binding site" evidence="11">
    <location>
        <position position="86"/>
    </location>
    <ligand>
        <name>NAD(+)</name>
        <dbReference type="ChEBI" id="CHEBI:57540"/>
    </ligand>
</feature>
<comment type="pathway">
    <text evidence="1">Nucleotide-sugar biosynthesis; UDP-alpha-D-glucuronate biosynthesis; UDP-alpha-D-glucuronate from UDP-alpha-D-glucose: step 1/1.</text>
</comment>
<feature type="binding site" evidence="10">
    <location>
        <position position="324"/>
    </location>
    <ligand>
        <name>substrate</name>
    </ligand>
</feature>
<dbReference type="GO" id="GO:0000271">
    <property type="term" value="P:polysaccharide biosynthetic process"/>
    <property type="evidence" value="ECO:0007669"/>
    <property type="project" value="InterPro"/>
</dbReference>
<feature type="binding site" evidence="11">
    <location>
        <position position="155"/>
    </location>
    <ligand>
        <name>NAD(+)</name>
        <dbReference type="ChEBI" id="CHEBI:57540"/>
    </ligand>
</feature>
<protein>
    <recommendedName>
        <fullName evidence="4 8">UDP-glucose 6-dehydrogenase</fullName>
        <ecNumber evidence="3 8">1.1.1.22</ecNumber>
    </recommendedName>
</protein>
<feature type="domain" description="UDP-glucose/GDP-mannose dehydrogenase C-terminal" evidence="12">
    <location>
        <begin position="317"/>
        <end position="418"/>
    </location>
</feature>
<gene>
    <name evidence="13" type="ORF">DDZ18_03590</name>
</gene>
<feature type="binding site" evidence="11">
    <location>
        <position position="122"/>
    </location>
    <ligand>
        <name>NAD(+)</name>
        <dbReference type="ChEBI" id="CHEBI:57540"/>
    </ligand>
</feature>
<evidence type="ECO:0000256" key="1">
    <source>
        <dbReference type="ARBA" id="ARBA00004701"/>
    </source>
</evidence>
<proteinExistence type="inferred from homology"/>
<dbReference type="GO" id="GO:0006065">
    <property type="term" value="P:UDP-glucuronate biosynthetic process"/>
    <property type="evidence" value="ECO:0007669"/>
    <property type="project" value="UniProtKB-UniPathway"/>
</dbReference>
<dbReference type="SMART" id="SM00984">
    <property type="entry name" value="UDPG_MGDP_dh_C"/>
    <property type="match status" value="1"/>
</dbReference>
<feature type="binding site" evidence="10">
    <location>
        <position position="207"/>
    </location>
    <ligand>
        <name>substrate</name>
    </ligand>
</feature>
<comment type="similarity">
    <text evidence="2 8">Belongs to the UDP-glucose/GDP-mannose dehydrogenase family.</text>
</comment>
<dbReference type="PIRSF" id="PIRSF000124">
    <property type="entry name" value="UDPglc_GDPman_dh"/>
    <property type="match status" value="1"/>
</dbReference>
<evidence type="ECO:0000256" key="9">
    <source>
        <dbReference type="PIRSR" id="PIRSR500134-1"/>
    </source>
</evidence>
<dbReference type="Pfam" id="PF00984">
    <property type="entry name" value="UDPG_MGDP_dh"/>
    <property type="match status" value="1"/>
</dbReference>
<comment type="caution">
    <text evidence="13">The sequence shown here is derived from an EMBL/GenBank/DDBJ whole genome shotgun (WGS) entry which is preliminary data.</text>
</comment>
<dbReference type="SUPFAM" id="SSF52413">
    <property type="entry name" value="UDP-glucose/GDP-mannose dehydrogenase C-terminal domain"/>
    <property type="match status" value="1"/>
</dbReference>
<dbReference type="Gene3D" id="1.20.5.100">
    <property type="entry name" value="Cytochrome c1, transmembrane anchor, C-terminal"/>
    <property type="match status" value="1"/>
</dbReference>
<dbReference type="InterPro" id="IPR036291">
    <property type="entry name" value="NAD(P)-bd_dom_sf"/>
</dbReference>
<dbReference type="AlphaFoldDB" id="A0A2U2BXE8"/>
<accession>A0A2U2BXE8</accession>
<dbReference type="NCBIfam" id="TIGR03026">
    <property type="entry name" value="NDP-sugDHase"/>
    <property type="match status" value="1"/>
</dbReference>
<reference evidence="14" key="1">
    <citation type="submission" date="2018-05" db="EMBL/GenBank/DDBJ databases">
        <authorList>
            <person name="Liu B.-T."/>
        </authorList>
    </citation>
    <scope>NUCLEOTIDE SEQUENCE [LARGE SCALE GENOMIC DNA]</scope>
    <source>
        <strain evidence="14">WD6-1</strain>
    </source>
</reference>
<evidence type="ECO:0000313" key="13">
    <source>
        <dbReference type="EMBL" id="PWE18686.1"/>
    </source>
</evidence>
<feature type="binding site" evidence="10">
    <location>
        <begin position="252"/>
        <end position="256"/>
    </location>
    <ligand>
        <name>substrate</name>
    </ligand>
</feature>
<feature type="binding site" evidence="11">
    <location>
        <position position="35"/>
    </location>
    <ligand>
        <name>NAD(+)</name>
        <dbReference type="ChEBI" id="CHEBI:57540"/>
    </ligand>
</feature>
<dbReference type="OrthoDB" id="9803238at2"/>
<dbReference type="InterPro" id="IPR028357">
    <property type="entry name" value="UDPglc_DH_bac"/>
</dbReference>
<evidence type="ECO:0000256" key="4">
    <source>
        <dbReference type="ARBA" id="ARBA00015132"/>
    </source>
</evidence>
<evidence type="ECO:0000256" key="3">
    <source>
        <dbReference type="ARBA" id="ARBA00012954"/>
    </source>
</evidence>
<evidence type="ECO:0000259" key="12">
    <source>
        <dbReference type="SMART" id="SM00984"/>
    </source>
</evidence>
<dbReference type="PANTHER" id="PTHR43750:SF3">
    <property type="entry name" value="UDP-GLUCOSE 6-DEHYDROGENASE TUAD"/>
    <property type="match status" value="1"/>
</dbReference>
<dbReference type="Proteomes" id="UP000245168">
    <property type="component" value="Unassembled WGS sequence"/>
</dbReference>
<comment type="catalytic activity">
    <reaction evidence="7 8">
        <text>UDP-alpha-D-glucose + 2 NAD(+) + H2O = UDP-alpha-D-glucuronate + 2 NADH + 3 H(+)</text>
        <dbReference type="Rhea" id="RHEA:23596"/>
        <dbReference type="ChEBI" id="CHEBI:15377"/>
        <dbReference type="ChEBI" id="CHEBI:15378"/>
        <dbReference type="ChEBI" id="CHEBI:57540"/>
        <dbReference type="ChEBI" id="CHEBI:57945"/>
        <dbReference type="ChEBI" id="CHEBI:58052"/>
        <dbReference type="ChEBI" id="CHEBI:58885"/>
        <dbReference type="EC" id="1.1.1.22"/>
    </reaction>
</comment>
<evidence type="ECO:0000256" key="8">
    <source>
        <dbReference type="PIRNR" id="PIRNR000124"/>
    </source>
</evidence>
<feature type="binding site" evidence="11">
    <location>
        <position position="266"/>
    </location>
    <ligand>
        <name>NAD(+)</name>
        <dbReference type="ChEBI" id="CHEBI:57540"/>
    </ligand>
</feature>
<organism evidence="13 14">
    <name type="scientific">Marinicauda salina</name>
    <dbReference type="NCBI Taxonomy" id="2135793"/>
    <lineage>
        <taxon>Bacteria</taxon>
        <taxon>Pseudomonadati</taxon>
        <taxon>Pseudomonadota</taxon>
        <taxon>Alphaproteobacteria</taxon>
        <taxon>Maricaulales</taxon>
        <taxon>Maricaulaceae</taxon>
        <taxon>Marinicauda</taxon>
    </lineage>
</organism>
<dbReference type="PIRSF" id="PIRSF500134">
    <property type="entry name" value="UDPglc_DH_bac"/>
    <property type="match status" value="1"/>
</dbReference>
<feature type="binding site" evidence="10">
    <location>
        <begin position="152"/>
        <end position="155"/>
    </location>
    <ligand>
        <name>substrate</name>
    </ligand>
</feature>
<dbReference type="InterPro" id="IPR017476">
    <property type="entry name" value="UDP-Glc/GDP-Man"/>
</dbReference>
<dbReference type="InterPro" id="IPR014027">
    <property type="entry name" value="UDP-Glc/GDP-Man_DH_C"/>
</dbReference>
<evidence type="ECO:0000256" key="5">
    <source>
        <dbReference type="ARBA" id="ARBA00023002"/>
    </source>
</evidence>
<dbReference type="RefSeq" id="WP_109251960.1">
    <property type="nucleotide sequence ID" value="NZ_QEXV01000001.1"/>
</dbReference>
<dbReference type="EC" id="1.1.1.22" evidence="3 8"/>
<feature type="binding site" evidence="11">
    <location>
        <position position="30"/>
    </location>
    <ligand>
        <name>NAD(+)</name>
        <dbReference type="ChEBI" id="CHEBI:57540"/>
    </ligand>
</feature>
<dbReference type="SUPFAM" id="SSF51735">
    <property type="entry name" value="NAD(P)-binding Rossmann-fold domains"/>
    <property type="match status" value="1"/>
</dbReference>
<dbReference type="EMBL" id="QEXV01000001">
    <property type="protein sequence ID" value="PWE18686.1"/>
    <property type="molecule type" value="Genomic_DNA"/>
</dbReference>
<dbReference type="InterPro" id="IPR036220">
    <property type="entry name" value="UDP-Glc/GDP-Man_DH_C_sf"/>
</dbReference>
<dbReference type="Gene3D" id="3.40.50.720">
    <property type="entry name" value="NAD(P)-binding Rossmann-like Domain"/>
    <property type="match status" value="2"/>
</dbReference>
<dbReference type="UniPathway" id="UPA00038">
    <property type="reaction ID" value="UER00491"/>
</dbReference>
<feature type="binding site" evidence="10">
    <location>
        <position position="260"/>
    </location>
    <ligand>
        <name>substrate</name>
    </ligand>
</feature>